<evidence type="ECO:0000313" key="4">
    <source>
        <dbReference type="Proteomes" id="UP000295621"/>
    </source>
</evidence>
<reference evidence="3 4" key="1">
    <citation type="submission" date="2019-02" db="EMBL/GenBank/DDBJ databases">
        <title>Draft genome sequences of novel Actinobacteria.</title>
        <authorList>
            <person name="Sahin N."/>
            <person name="Ay H."/>
            <person name="Saygin H."/>
        </authorList>
    </citation>
    <scope>NUCLEOTIDE SEQUENCE [LARGE SCALE GENOMIC DNA]</scope>
    <source>
        <strain evidence="3 4">KC603</strain>
    </source>
</reference>
<dbReference type="OrthoDB" id="5196587at2"/>
<gene>
    <name evidence="3" type="ORF">E1212_20480</name>
</gene>
<feature type="chain" id="PRO_5039398599" evidence="2">
    <location>
        <begin position="28"/>
        <end position="114"/>
    </location>
</feature>
<feature type="signal peptide" evidence="2">
    <location>
        <begin position="1"/>
        <end position="27"/>
    </location>
</feature>
<evidence type="ECO:0000313" key="3">
    <source>
        <dbReference type="EMBL" id="TDC48662.1"/>
    </source>
</evidence>
<sequence length="114" mass="11321">MLQRTWTLPAILLSGALMLISSGPPAAASADRAGGDRYPSATAVAGADDVPDTVAVAAGGTVKLGYAPPAPAGTVVGPLDLYLLDAGFGPADRVPADSAWTPTDPQRGPPATQQ</sequence>
<comment type="caution">
    <text evidence="3">The sequence shown here is derived from an EMBL/GenBank/DDBJ whole genome shotgun (WGS) entry which is preliminary data.</text>
</comment>
<organism evidence="3 4">
    <name type="scientific">Jiangella ureilytica</name>
    <dbReference type="NCBI Taxonomy" id="2530374"/>
    <lineage>
        <taxon>Bacteria</taxon>
        <taxon>Bacillati</taxon>
        <taxon>Actinomycetota</taxon>
        <taxon>Actinomycetes</taxon>
        <taxon>Jiangellales</taxon>
        <taxon>Jiangellaceae</taxon>
        <taxon>Jiangella</taxon>
    </lineage>
</organism>
<evidence type="ECO:0000256" key="1">
    <source>
        <dbReference type="SAM" id="MobiDB-lite"/>
    </source>
</evidence>
<evidence type="ECO:0000256" key="2">
    <source>
        <dbReference type="SAM" id="SignalP"/>
    </source>
</evidence>
<dbReference type="Proteomes" id="UP000295621">
    <property type="component" value="Unassembled WGS sequence"/>
</dbReference>
<dbReference type="EMBL" id="SMKL01000052">
    <property type="protein sequence ID" value="TDC48662.1"/>
    <property type="molecule type" value="Genomic_DNA"/>
</dbReference>
<keyword evidence="4" id="KW-1185">Reference proteome</keyword>
<dbReference type="RefSeq" id="WP_131985866.1">
    <property type="nucleotide sequence ID" value="NZ_SMKL01000052.1"/>
</dbReference>
<protein>
    <submittedName>
        <fullName evidence="3">Uncharacterized protein</fullName>
    </submittedName>
</protein>
<keyword evidence="2" id="KW-0732">Signal</keyword>
<proteinExistence type="predicted"/>
<accession>A0A4R4RJ97</accession>
<name>A0A4R4RJ97_9ACTN</name>
<dbReference type="AlphaFoldDB" id="A0A4R4RJ97"/>
<feature type="region of interest" description="Disordered" evidence="1">
    <location>
        <begin position="93"/>
        <end position="114"/>
    </location>
</feature>